<dbReference type="InterPro" id="IPR009003">
    <property type="entry name" value="Peptidase_S1_PA"/>
</dbReference>
<name>A0A7S7NQP0_PALFE</name>
<dbReference type="NCBIfam" id="TIGR02037">
    <property type="entry name" value="degP_htrA_DO"/>
    <property type="match status" value="1"/>
</dbReference>
<evidence type="ECO:0000259" key="11">
    <source>
        <dbReference type="PROSITE" id="PS50106"/>
    </source>
</evidence>
<dbReference type="Pfam" id="PF13365">
    <property type="entry name" value="Trypsin_2"/>
    <property type="match status" value="1"/>
</dbReference>
<dbReference type="InterPro" id="IPR001478">
    <property type="entry name" value="PDZ"/>
</dbReference>
<dbReference type="FunFam" id="2.40.10.10:FF:000001">
    <property type="entry name" value="Periplasmic serine protease DegS"/>
    <property type="match status" value="1"/>
</dbReference>
<proteinExistence type="inferred from homology"/>
<evidence type="ECO:0000256" key="10">
    <source>
        <dbReference type="PIRSR" id="PIRSR611782-2"/>
    </source>
</evidence>
<feature type="binding site" evidence="10">
    <location>
        <begin position="233"/>
        <end position="235"/>
    </location>
    <ligand>
        <name>substrate</name>
    </ligand>
</feature>
<dbReference type="PANTHER" id="PTHR22939:SF129">
    <property type="entry name" value="SERINE PROTEASE HTRA2, MITOCHONDRIAL"/>
    <property type="match status" value="1"/>
</dbReference>
<dbReference type="SUPFAM" id="SSF50156">
    <property type="entry name" value="PDZ domain-like"/>
    <property type="match status" value="2"/>
</dbReference>
<evidence type="ECO:0000256" key="1">
    <source>
        <dbReference type="ARBA" id="ARBA00004418"/>
    </source>
</evidence>
<gene>
    <name evidence="12" type="ORF">IRI77_35785</name>
</gene>
<feature type="binding site" evidence="10">
    <location>
        <position position="161"/>
    </location>
    <ligand>
        <name>substrate</name>
    </ligand>
</feature>
<dbReference type="Gene3D" id="2.40.10.120">
    <property type="match status" value="1"/>
</dbReference>
<dbReference type="SUPFAM" id="SSF50494">
    <property type="entry name" value="Trypsin-like serine proteases"/>
    <property type="match status" value="1"/>
</dbReference>
<evidence type="ECO:0000256" key="9">
    <source>
        <dbReference type="PIRSR" id="PIRSR611782-1"/>
    </source>
</evidence>
<evidence type="ECO:0000256" key="2">
    <source>
        <dbReference type="ARBA" id="ARBA00010541"/>
    </source>
</evidence>
<dbReference type="InterPro" id="IPR011782">
    <property type="entry name" value="Pept_S1C_Do"/>
</dbReference>
<evidence type="ECO:0000256" key="5">
    <source>
        <dbReference type="ARBA" id="ARBA00022737"/>
    </source>
</evidence>
<dbReference type="RefSeq" id="WP_194449703.1">
    <property type="nucleotide sequence ID" value="NZ_CP063849.1"/>
</dbReference>
<comment type="subcellular location">
    <subcellularLocation>
        <location evidence="1">Periplasm</location>
    </subcellularLocation>
</comment>
<dbReference type="CDD" id="cd10839">
    <property type="entry name" value="cpPDZ1_DegP-like"/>
    <property type="match status" value="1"/>
</dbReference>
<feature type="domain" description="PDZ" evidence="11">
    <location>
        <begin position="306"/>
        <end position="371"/>
    </location>
</feature>
<evidence type="ECO:0000256" key="8">
    <source>
        <dbReference type="ARBA" id="ARBA00022825"/>
    </source>
</evidence>
<feature type="active site" description="Charge relay system" evidence="9">
    <location>
        <position position="161"/>
    </location>
</feature>
<keyword evidence="6" id="KW-0574">Periplasm</keyword>
<dbReference type="PANTHER" id="PTHR22939">
    <property type="entry name" value="SERINE PROTEASE FAMILY S1C HTRA-RELATED"/>
    <property type="match status" value="1"/>
</dbReference>
<feature type="binding site" evidence="10">
    <location>
        <position position="131"/>
    </location>
    <ligand>
        <name>substrate</name>
    </ligand>
</feature>
<dbReference type="GO" id="GO:0004252">
    <property type="term" value="F:serine-type endopeptidase activity"/>
    <property type="evidence" value="ECO:0007669"/>
    <property type="project" value="InterPro"/>
</dbReference>
<dbReference type="CDD" id="cd23084">
    <property type="entry name" value="cpPDZ2_DegP-like"/>
    <property type="match status" value="1"/>
</dbReference>
<reference evidence="12 13" key="1">
    <citation type="submission" date="2020-10" db="EMBL/GenBank/DDBJ databases">
        <title>Complete genome sequence of Paludibaculum fermentans P105T, a facultatively anaerobic acidobacterium capable of dissimilatory Fe(III) reduction.</title>
        <authorList>
            <person name="Dedysh S.N."/>
            <person name="Beletsky A.V."/>
            <person name="Kulichevskaya I.S."/>
            <person name="Mardanov A.V."/>
            <person name="Ravin N.V."/>
        </authorList>
    </citation>
    <scope>NUCLEOTIDE SEQUENCE [LARGE SCALE GENOMIC DNA]</scope>
    <source>
        <strain evidence="12 13">P105</strain>
    </source>
</reference>
<comment type="similarity">
    <text evidence="2">Belongs to the peptidase S1C family.</text>
</comment>
<evidence type="ECO:0000313" key="13">
    <source>
        <dbReference type="Proteomes" id="UP000593892"/>
    </source>
</evidence>
<dbReference type="PROSITE" id="PS50106">
    <property type="entry name" value="PDZ"/>
    <property type="match status" value="2"/>
</dbReference>
<protein>
    <submittedName>
        <fullName evidence="12">DegQ family serine endoprotease</fullName>
    </submittedName>
</protein>
<dbReference type="Proteomes" id="UP000593892">
    <property type="component" value="Chromosome"/>
</dbReference>
<dbReference type="InterPro" id="IPR041489">
    <property type="entry name" value="PDZ_6"/>
</dbReference>
<feature type="active site" description="Charge relay system" evidence="9">
    <location>
        <position position="235"/>
    </location>
</feature>
<dbReference type="AlphaFoldDB" id="A0A7S7NQP0"/>
<keyword evidence="5" id="KW-0677">Repeat</keyword>
<evidence type="ECO:0000256" key="4">
    <source>
        <dbReference type="ARBA" id="ARBA00022729"/>
    </source>
</evidence>
<dbReference type="KEGG" id="pfer:IRI77_35785"/>
<dbReference type="GO" id="GO:0006508">
    <property type="term" value="P:proteolysis"/>
    <property type="evidence" value="ECO:0007669"/>
    <property type="project" value="UniProtKB-KW"/>
</dbReference>
<feature type="active site" description="Charge relay system" evidence="9">
    <location>
        <position position="131"/>
    </location>
</feature>
<dbReference type="SMART" id="SM00228">
    <property type="entry name" value="PDZ"/>
    <property type="match status" value="2"/>
</dbReference>
<keyword evidence="7" id="KW-0378">Hydrolase</keyword>
<keyword evidence="13" id="KW-1185">Reference proteome</keyword>
<sequence length="488" mass="51337">MMKHWKNRTGLAIAFAAALVVGGLGTAYASKVLASANPPATLKLADPNEGPNKLSFAPVVKRAYPTVVNISSSKVVRTPAGMSGMPPMDPFFEQFFGRNPGGRAIPKERREQSLGSGVIVSPEGYIITNNHVVDGATDIKVVLFDKRELQARLIGSDPKTDVAVLKVDVDDLPYITIADSSKVQVGDFALAIGNPFGVGKTVTMGIVSATGRGNLGIEDYEDFIQTDAPINPGNSGGALVNERGELVGINTAILSHGSGGNQGIGFAIPSNLVRQVMDSILKDGKVTRAYLGIVPQDVTPAIMRAFNVKDSKGALVGDVTPDGPAAKSGLQKGDIILEVNGSPIDDSNQLRNRISMMPVDSQAKLKVLRDGAVKNVEVTLGKLPTREERASNDKSNPDADLNGIQVEELTAGAARELGLPPTTAGVVVSDVDPDSPAADSGLRRGDVIQEVNRQKVRSVAEFNRAVQKSGKNPLLLVNRGGNTLYVAV</sequence>
<dbReference type="Pfam" id="PF17820">
    <property type="entry name" value="PDZ_6"/>
    <property type="match status" value="1"/>
</dbReference>
<dbReference type="PRINTS" id="PR00834">
    <property type="entry name" value="PROTEASES2C"/>
</dbReference>
<dbReference type="InterPro" id="IPR001940">
    <property type="entry name" value="Peptidase_S1C"/>
</dbReference>
<evidence type="ECO:0000256" key="6">
    <source>
        <dbReference type="ARBA" id="ARBA00022764"/>
    </source>
</evidence>
<keyword evidence="3 12" id="KW-0645">Protease</keyword>
<dbReference type="GO" id="GO:0042597">
    <property type="term" value="C:periplasmic space"/>
    <property type="evidence" value="ECO:0007669"/>
    <property type="project" value="UniProtKB-SubCell"/>
</dbReference>
<evidence type="ECO:0000256" key="3">
    <source>
        <dbReference type="ARBA" id="ARBA00022670"/>
    </source>
</evidence>
<dbReference type="InterPro" id="IPR036034">
    <property type="entry name" value="PDZ_sf"/>
</dbReference>
<organism evidence="12 13">
    <name type="scientific">Paludibaculum fermentans</name>
    <dbReference type="NCBI Taxonomy" id="1473598"/>
    <lineage>
        <taxon>Bacteria</taxon>
        <taxon>Pseudomonadati</taxon>
        <taxon>Acidobacteriota</taxon>
        <taxon>Terriglobia</taxon>
        <taxon>Bryobacterales</taxon>
        <taxon>Bryobacteraceae</taxon>
        <taxon>Paludibaculum</taxon>
    </lineage>
</organism>
<keyword evidence="4" id="KW-0732">Signal</keyword>
<feature type="domain" description="PDZ" evidence="11">
    <location>
        <begin position="403"/>
        <end position="481"/>
    </location>
</feature>
<dbReference type="Pfam" id="PF13180">
    <property type="entry name" value="PDZ_2"/>
    <property type="match status" value="1"/>
</dbReference>
<evidence type="ECO:0000313" key="12">
    <source>
        <dbReference type="EMBL" id="QOY88040.1"/>
    </source>
</evidence>
<dbReference type="Gene3D" id="2.30.42.10">
    <property type="match status" value="2"/>
</dbReference>
<accession>A0A7S7NQP0</accession>
<dbReference type="EMBL" id="CP063849">
    <property type="protein sequence ID" value="QOY88040.1"/>
    <property type="molecule type" value="Genomic_DNA"/>
</dbReference>
<keyword evidence="8" id="KW-0720">Serine protease</keyword>
<evidence type="ECO:0000256" key="7">
    <source>
        <dbReference type="ARBA" id="ARBA00022801"/>
    </source>
</evidence>